<feature type="transmembrane region" description="Helical" evidence="2">
    <location>
        <begin position="312"/>
        <end position="332"/>
    </location>
</feature>
<accession>A0A5B9QF51</accession>
<dbReference type="Proteomes" id="UP000323917">
    <property type="component" value="Chromosome"/>
</dbReference>
<feature type="transmembrane region" description="Helical" evidence="2">
    <location>
        <begin position="177"/>
        <end position="197"/>
    </location>
</feature>
<feature type="compositionally biased region" description="Polar residues" evidence="1">
    <location>
        <begin position="16"/>
        <end position="52"/>
    </location>
</feature>
<keyword evidence="4" id="KW-1185">Reference proteome</keyword>
<reference evidence="3 4" key="1">
    <citation type="submission" date="2019-08" db="EMBL/GenBank/DDBJ databases">
        <title>Deep-cultivation of Planctomycetes and their phenomic and genomic characterization uncovers novel biology.</title>
        <authorList>
            <person name="Wiegand S."/>
            <person name="Jogler M."/>
            <person name="Boedeker C."/>
            <person name="Pinto D."/>
            <person name="Vollmers J."/>
            <person name="Rivas-Marin E."/>
            <person name="Kohn T."/>
            <person name="Peeters S.H."/>
            <person name="Heuer A."/>
            <person name="Rast P."/>
            <person name="Oberbeckmann S."/>
            <person name="Bunk B."/>
            <person name="Jeske O."/>
            <person name="Meyerdierks A."/>
            <person name="Storesund J.E."/>
            <person name="Kallscheuer N."/>
            <person name="Luecker S."/>
            <person name="Lage O.M."/>
            <person name="Pohl T."/>
            <person name="Merkel B.J."/>
            <person name="Hornburger P."/>
            <person name="Mueller R.-W."/>
            <person name="Bruemmer F."/>
            <person name="Labrenz M."/>
            <person name="Spormann A.M."/>
            <person name="Op den Camp H."/>
            <person name="Overmann J."/>
            <person name="Amann R."/>
            <person name="Jetten M.S.M."/>
            <person name="Mascher T."/>
            <person name="Medema M.H."/>
            <person name="Devos D.P."/>
            <person name="Kaster A.-K."/>
            <person name="Ovreas L."/>
            <person name="Rohde M."/>
            <person name="Galperin M.Y."/>
            <person name="Jogler C."/>
        </authorList>
    </citation>
    <scope>NUCLEOTIDE SEQUENCE [LARGE SCALE GENOMIC DNA]</scope>
    <source>
        <strain evidence="3 4">Pr1d</strain>
    </source>
</reference>
<sequence>MFDHGNRGDANGEASAKSNPTPGADSTGSQDGDPQRFCTTESTDNSSDLATSGLTRQIGPVTLILMGTLYFVQLTSKVQALWNALIYEESLDDATIRGAATNRNGEEGLRSLASQAEHKVFSYGVLQTALRYAHSAINLTRPLYESAIQAVAMEEQKVQVADEHSYKIESSWKDLGALHNVITLMTIAGLLLGLYVLGLNETRSLMGYLIYGFPLFFEDTQAVIPWMTAQQLAFSTTFMHVLGTFLTLEYCEFSVRSLTQEIFKTRIRKCMAFLLIVSPLLLSFILGAGKILGDPEMADRQPWVFYSPDMFGLIWINLCGTSMGLFGGFYFLKVQTRKLLTFHRVESPGQAHNLAALATARLCAASCLDVLTQAKQVVDSAKESAENMALDATTRYWLEKADLAARESQAFIKETAPPGSS</sequence>
<dbReference type="RefSeq" id="WP_148074541.1">
    <property type="nucleotide sequence ID" value="NZ_CP042913.1"/>
</dbReference>
<proteinExistence type="predicted"/>
<protein>
    <submittedName>
        <fullName evidence="3">Uncharacterized protein</fullName>
    </submittedName>
</protein>
<dbReference type="KEGG" id="bgok:Pr1d_34610"/>
<organism evidence="3 4">
    <name type="scientific">Bythopirellula goksoeyrii</name>
    <dbReference type="NCBI Taxonomy" id="1400387"/>
    <lineage>
        <taxon>Bacteria</taxon>
        <taxon>Pseudomonadati</taxon>
        <taxon>Planctomycetota</taxon>
        <taxon>Planctomycetia</taxon>
        <taxon>Pirellulales</taxon>
        <taxon>Lacipirellulaceae</taxon>
        <taxon>Bythopirellula</taxon>
    </lineage>
</organism>
<evidence type="ECO:0000313" key="3">
    <source>
        <dbReference type="EMBL" id="QEG36152.1"/>
    </source>
</evidence>
<evidence type="ECO:0000256" key="1">
    <source>
        <dbReference type="SAM" id="MobiDB-lite"/>
    </source>
</evidence>
<keyword evidence="2" id="KW-0472">Membrane</keyword>
<dbReference type="AlphaFoldDB" id="A0A5B9QF51"/>
<name>A0A5B9QF51_9BACT</name>
<keyword evidence="2" id="KW-1133">Transmembrane helix</keyword>
<evidence type="ECO:0000256" key="2">
    <source>
        <dbReference type="SAM" id="Phobius"/>
    </source>
</evidence>
<feature type="region of interest" description="Disordered" evidence="1">
    <location>
        <begin position="1"/>
        <end position="52"/>
    </location>
</feature>
<dbReference type="EMBL" id="CP042913">
    <property type="protein sequence ID" value="QEG36152.1"/>
    <property type="molecule type" value="Genomic_DNA"/>
</dbReference>
<gene>
    <name evidence="3" type="ORF">Pr1d_34610</name>
</gene>
<evidence type="ECO:0000313" key="4">
    <source>
        <dbReference type="Proteomes" id="UP000323917"/>
    </source>
</evidence>
<feature type="transmembrane region" description="Helical" evidence="2">
    <location>
        <begin position="272"/>
        <end position="292"/>
    </location>
</feature>
<keyword evidence="2" id="KW-0812">Transmembrane</keyword>